<dbReference type="EMBL" id="KB446545">
    <property type="protein sequence ID" value="EME39151.1"/>
    <property type="molecule type" value="Genomic_DNA"/>
</dbReference>
<gene>
    <name evidence="2" type="ORF">DOTSEDRAFT_75038</name>
</gene>
<dbReference type="OrthoDB" id="2993351at2759"/>
<reference evidence="2 3" key="2">
    <citation type="journal article" date="2012" name="PLoS Pathog.">
        <title>Diverse lifestyles and strategies of plant pathogenesis encoded in the genomes of eighteen Dothideomycetes fungi.</title>
        <authorList>
            <person name="Ohm R.A."/>
            <person name="Feau N."/>
            <person name="Henrissat B."/>
            <person name="Schoch C.L."/>
            <person name="Horwitz B.A."/>
            <person name="Barry K.W."/>
            <person name="Condon B.J."/>
            <person name="Copeland A.C."/>
            <person name="Dhillon B."/>
            <person name="Glaser F."/>
            <person name="Hesse C.N."/>
            <person name="Kosti I."/>
            <person name="LaButti K."/>
            <person name="Lindquist E.A."/>
            <person name="Lucas S."/>
            <person name="Salamov A.A."/>
            <person name="Bradshaw R.E."/>
            <person name="Ciuffetti L."/>
            <person name="Hamelin R.C."/>
            <person name="Kema G.H.J."/>
            <person name="Lawrence C."/>
            <person name="Scott J.A."/>
            <person name="Spatafora J.W."/>
            <person name="Turgeon B.G."/>
            <person name="de Wit P.J.G.M."/>
            <person name="Zhong S."/>
            <person name="Goodwin S.B."/>
            <person name="Grigoriev I.V."/>
        </authorList>
    </citation>
    <scope>NUCLEOTIDE SEQUENCE [LARGE SCALE GENOMIC DNA]</scope>
    <source>
        <strain evidence="3">NZE10 / CBS 128990</strain>
    </source>
</reference>
<dbReference type="Proteomes" id="UP000016933">
    <property type="component" value="Unassembled WGS sequence"/>
</dbReference>
<dbReference type="PANTHER" id="PTHR40780">
    <property type="entry name" value="DUF3669 DOMAIN-CONTAINING PROTEIN"/>
    <property type="match status" value="1"/>
</dbReference>
<dbReference type="OMA" id="ILHWKAG"/>
<proteinExistence type="predicted"/>
<reference evidence="3" key="1">
    <citation type="journal article" date="2012" name="PLoS Genet.">
        <title>The genomes of the fungal plant pathogens Cladosporium fulvum and Dothistroma septosporum reveal adaptation to different hosts and lifestyles but also signatures of common ancestry.</title>
        <authorList>
            <person name="de Wit P.J.G.M."/>
            <person name="van der Burgt A."/>
            <person name="Oekmen B."/>
            <person name="Stergiopoulos I."/>
            <person name="Abd-Elsalam K.A."/>
            <person name="Aerts A.L."/>
            <person name="Bahkali A.H."/>
            <person name="Beenen H.G."/>
            <person name="Chettri P."/>
            <person name="Cox M.P."/>
            <person name="Datema E."/>
            <person name="de Vries R.P."/>
            <person name="Dhillon B."/>
            <person name="Ganley A.R."/>
            <person name="Griffiths S.A."/>
            <person name="Guo Y."/>
            <person name="Hamelin R.C."/>
            <person name="Henrissat B."/>
            <person name="Kabir M.S."/>
            <person name="Jashni M.K."/>
            <person name="Kema G."/>
            <person name="Klaubauf S."/>
            <person name="Lapidus A."/>
            <person name="Levasseur A."/>
            <person name="Lindquist E."/>
            <person name="Mehrabi R."/>
            <person name="Ohm R.A."/>
            <person name="Owen T.J."/>
            <person name="Salamov A."/>
            <person name="Schwelm A."/>
            <person name="Schijlen E."/>
            <person name="Sun H."/>
            <person name="van den Burg H.A."/>
            <person name="van Ham R.C.H.J."/>
            <person name="Zhang S."/>
            <person name="Goodwin S.B."/>
            <person name="Grigoriev I.V."/>
            <person name="Collemare J."/>
            <person name="Bradshaw R.E."/>
        </authorList>
    </citation>
    <scope>NUCLEOTIDE SEQUENCE [LARGE SCALE GENOMIC DNA]</scope>
    <source>
        <strain evidence="3">NZE10 / CBS 128990</strain>
    </source>
</reference>
<evidence type="ECO:0000259" key="1">
    <source>
        <dbReference type="Pfam" id="PF12417"/>
    </source>
</evidence>
<keyword evidence="3" id="KW-1185">Reference proteome</keyword>
<dbReference type="eggNOG" id="ENOG502S9QG">
    <property type="taxonomic scope" value="Eukaryota"/>
</dbReference>
<dbReference type="InterPro" id="IPR022137">
    <property type="entry name" value="Znf_prot_DUF3669"/>
</dbReference>
<name>M2YJP5_DOTSN</name>
<evidence type="ECO:0000313" key="2">
    <source>
        <dbReference type="EMBL" id="EME39151.1"/>
    </source>
</evidence>
<protein>
    <recommendedName>
        <fullName evidence="1">DUF3669 domain-containing protein</fullName>
    </recommendedName>
</protein>
<dbReference type="PANTHER" id="PTHR40780:SF2">
    <property type="entry name" value="DUF3669 DOMAIN-CONTAINING PROTEIN"/>
    <property type="match status" value="1"/>
</dbReference>
<sequence length="397" mass="44972">MMALPLQVAGDLTSNGLSYLDETFMAQNSVKKIVSRALSTKSYISTGSSQAEREQQQQDLPPELRNIRQIGEGQCGTVLAMTGTGFVLKLAKNNKRDALYNDVVSHLTVTEAFSRLPIEHRPDISVPRYGEYIHPSDELFWNLKIGNLPRGFTKTYALMTERIFPIPAPVREALFDIYAPVQYRSPAEQARQLTDAKNKDCLVRVYLGRRQKRHSASPNFKLRNFEMHVNEMEELSLDTTAFAQSMAQTLSILHWGAQLDANDVEFVLGSAPLVKVPPSAADYKKRGPEDAKYIGQNFNLHARAVGLWLLDFNECQAYPENGEGLAQLVKGFWFNDPYYPRPFSDSAKDEQLWQVFRTAYLKTTEELYKNQLTRAEGFIKEVEEEGKRRAKSGSLFG</sequence>
<feature type="domain" description="DUF3669" evidence="1">
    <location>
        <begin position="307"/>
        <end position="371"/>
    </location>
</feature>
<accession>M2YJP5</accession>
<dbReference type="Pfam" id="PF12417">
    <property type="entry name" value="DUF3669"/>
    <property type="match status" value="1"/>
</dbReference>
<dbReference type="HOGENOM" id="CLU_039531_0_0_1"/>
<dbReference type="AlphaFoldDB" id="M2YJP5"/>
<evidence type="ECO:0000313" key="3">
    <source>
        <dbReference type="Proteomes" id="UP000016933"/>
    </source>
</evidence>
<organism evidence="2 3">
    <name type="scientific">Dothistroma septosporum (strain NZE10 / CBS 128990)</name>
    <name type="common">Red band needle blight fungus</name>
    <name type="synonym">Mycosphaerella pini</name>
    <dbReference type="NCBI Taxonomy" id="675120"/>
    <lineage>
        <taxon>Eukaryota</taxon>
        <taxon>Fungi</taxon>
        <taxon>Dikarya</taxon>
        <taxon>Ascomycota</taxon>
        <taxon>Pezizomycotina</taxon>
        <taxon>Dothideomycetes</taxon>
        <taxon>Dothideomycetidae</taxon>
        <taxon>Mycosphaerellales</taxon>
        <taxon>Mycosphaerellaceae</taxon>
        <taxon>Dothistroma</taxon>
    </lineage>
</organism>